<proteinExistence type="predicted"/>
<sequence>MHRAKTKAKATVFRVRLTVCALDPWLRLPAERLRKRLVGTGSMVRAAVHDAFGRPFTKGLDREWSASEQAIVIAVTSLAPRAALLEFDDLLGPLVASGRVVAEVVVGGRWRALNDALYPSGQPARSLRHALG</sequence>
<reference evidence="2" key="1">
    <citation type="journal article" date="2019" name="Int. J. Syst. Evol. Microbiol.">
        <title>The Global Catalogue of Microorganisms (GCM) 10K type strain sequencing project: providing services to taxonomists for standard genome sequencing and annotation.</title>
        <authorList>
            <consortium name="The Broad Institute Genomics Platform"/>
            <consortium name="The Broad Institute Genome Sequencing Center for Infectious Disease"/>
            <person name="Wu L."/>
            <person name="Ma J."/>
        </authorList>
    </citation>
    <scope>NUCLEOTIDE SEQUENCE [LARGE SCALE GENOMIC DNA]</scope>
    <source>
        <strain evidence="2">JCM 9933</strain>
    </source>
</reference>
<evidence type="ECO:0000313" key="1">
    <source>
        <dbReference type="EMBL" id="GAA0592948.1"/>
    </source>
</evidence>
<organism evidence="1 2">
    <name type="scientific">Craurococcus roseus</name>
    <dbReference type="NCBI Taxonomy" id="77585"/>
    <lineage>
        <taxon>Bacteria</taxon>
        <taxon>Pseudomonadati</taxon>
        <taxon>Pseudomonadota</taxon>
        <taxon>Alphaproteobacteria</taxon>
        <taxon>Acetobacterales</taxon>
        <taxon>Acetobacteraceae</taxon>
        <taxon>Craurococcus</taxon>
    </lineage>
</organism>
<protein>
    <recommendedName>
        <fullName evidence="3">DUF503 domain-containing protein</fullName>
    </recommendedName>
</protein>
<name>A0ABP3QMG3_9PROT</name>
<gene>
    <name evidence="1" type="ORF">GCM10009416_34200</name>
</gene>
<dbReference type="EMBL" id="BAAAFZ010000053">
    <property type="protein sequence ID" value="GAA0592948.1"/>
    <property type="molecule type" value="Genomic_DNA"/>
</dbReference>
<evidence type="ECO:0000313" key="2">
    <source>
        <dbReference type="Proteomes" id="UP001501588"/>
    </source>
</evidence>
<accession>A0ABP3QMG3</accession>
<evidence type="ECO:0008006" key="3">
    <source>
        <dbReference type="Google" id="ProtNLM"/>
    </source>
</evidence>
<comment type="caution">
    <text evidence="1">The sequence shown here is derived from an EMBL/GenBank/DDBJ whole genome shotgun (WGS) entry which is preliminary data.</text>
</comment>
<keyword evidence="2" id="KW-1185">Reference proteome</keyword>
<dbReference type="Proteomes" id="UP001501588">
    <property type="component" value="Unassembled WGS sequence"/>
</dbReference>